<dbReference type="InterPro" id="IPR017907">
    <property type="entry name" value="Znf_RING_CS"/>
</dbReference>
<keyword evidence="8" id="KW-1185">Reference proteome</keyword>
<evidence type="ECO:0000313" key="7">
    <source>
        <dbReference type="EMBL" id="KAG9486924.1"/>
    </source>
</evidence>
<dbReference type="Gene3D" id="3.30.40.10">
    <property type="entry name" value="Zinc/RING finger domain, C3HC4 (zinc finger)"/>
    <property type="match status" value="1"/>
</dbReference>
<keyword evidence="4" id="KW-0469">Meiosis</keyword>
<sequence length="146" mass="17380">MDWFHCNVCYMQQGTTFYITSCGHIVCKTCMTQDMPKLYKHNFHFLWISTQLKPQEKIYFRSLKETTQKRFNSISQAWTFQKQQHDLHVNFYKQYITKAQNALQEALQKIENQETELKAVKSENAELRSMVNHLKSSLSRSQSSSR</sequence>
<dbReference type="PANTHER" id="PTHR22663">
    <property type="entry name" value="RING FINGER PROTEIN NARYA-RELATED"/>
    <property type="match status" value="1"/>
</dbReference>
<protein>
    <recommendedName>
        <fullName evidence="6">RING-type domain-containing protein</fullName>
    </recommendedName>
</protein>
<evidence type="ECO:0000256" key="4">
    <source>
        <dbReference type="ARBA" id="ARBA00023254"/>
    </source>
</evidence>
<evidence type="ECO:0000259" key="6">
    <source>
        <dbReference type="Pfam" id="PF14634"/>
    </source>
</evidence>
<gene>
    <name evidence="7" type="ORF">GDO78_007013</name>
</gene>
<keyword evidence="2" id="KW-0863">Zinc-finger</keyword>
<reference evidence="7" key="1">
    <citation type="thesis" date="2020" institute="ProQuest LLC" country="789 East Eisenhower Parkway, Ann Arbor, MI, USA">
        <title>Comparative Genomics and Chromosome Evolution.</title>
        <authorList>
            <person name="Mudd A.B."/>
        </authorList>
    </citation>
    <scope>NUCLEOTIDE SEQUENCE</scope>
    <source>
        <strain evidence="7">HN-11 Male</strain>
        <tissue evidence="7">Kidney and liver</tissue>
    </source>
</reference>
<dbReference type="PANTHER" id="PTHR22663:SF29">
    <property type="entry name" value="RING FINGER PROTEIN 212B"/>
    <property type="match status" value="1"/>
</dbReference>
<dbReference type="PROSITE" id="PS00518">
    <property type="entry name" value="ZF_RING_1"/>
    <property type="match status" value="1"/>
</dbReference>
<dbReference type="EMBL" id="WNTK01000003">
    <property type="protein sequence ID" value="KAG9486924.1"/>
    <property type="molecule type" value="Genomic_DNA"/>
</dbReference>
<dbReference type="GO" id="GO:0016925">
    <property type="term" value="P:protein sumoylation"/>
    <property type="evidence" value="ECO:0007669"/>
    <property type="project" value="TreeGrafter"/>
</dbReference>
<dbReference type="AlphaFoldDB" id="A0A8J6FG08"/>
<keyword evidence="3" id="KW-0862">Zinc</keyword>
<accession>A0A8J6FG08</accession>
<proteinExistence type="predicted"/>
<evidence type="ECO:0000256" key="2">
    <source>
        <dbReference type="ARBA" id="ARBA00022771"/>
    </source>
</evidence>
<dbReference type="Proteomes" id="UP000770717">
    <property type="component" value="Unassembled WGS sequence"/>
</dbReference>
<evidence type="ECO:0000256" key="1">
    <source>
        <dbReference type="ARBA" id="ARBA00022723"/>
    </source>
</evidence>
<organism evidence="7 8">
    <name type="scientific">Eleutherodactylus coqui</name>
    <name type="common">Puerto Rican coqui</name>
    <dbReference type="NCBI Taxonomy" id="57060"/>
    <lineage>
        <taxon>Eukaryota</taxon>
        <taxon>Metazoa</taxon>
        <taxon>Chordata</taxon>
        <taxon>Craniata</taxon>
        <taxon>Vertebrata</taxon>
        <taxon>Euteleostomi</taxon>
        <taxon>Amphibia</taxon>
        <taxon>Batrachia</taxon>
        <taxon>Anura</taxon>
        <taxon>Neobatrachia</taxon>
        <taxon>Hyloidea</taxon>
        <taxon>Eleutherodactylidae</taxon>
        <taxon>Eleutherodactylinae</taxon>
        <taxon>Eleutherodactylus</taxon>
        <taxon>Eleutherodactylus</taxon>
    </lineage>
</organism>
<feature type="coiled-coil region" evidence="5">
    <location>
        <begin position="96"/>
        <end position="137"/>
    </location>
</feature>
<comment type="caution">
    <text evidence="7">The sequence shown here is derived from an EMBL/GenBank/DDBJ whole genome shotgun (WGS) entry which is preliminary data.</text>
</comment>
<dbReference type="GO" id="GO:0007131">
    <property type="term" value="P:reciprocal meiotic recombination"/>
    <property type="evidence" value="ECO:0007669"/>
    <property type="project" value="InterPro"/>
</dbReference>
<evidence type="ECO:0000313" key="8">
    <source>
        <dbReference type="Proteomes" id="UP000770717"/>
    </source>
</evidence>
<dbReference type="InterPro" id="IPR001841">
    <property type="entry name" value="Znf_RING"/>
</dbReference>
<name>A0A8J6FG08_ELECQ</name>
<evidence type="ECO:0000256" key="5">
    <source>
        <dbReference type="SAM" id="Coils"/>
    </source>
</evidence>
<dbReference type="InterPro" id="IPR042123">
    <property type="entry name" value="Zip3/RNF212-like"/>
</dbReference>
<dbReference type="GO" id="GO:0019789">
    <property type="term" value="F:SUMO transferase activity"/>
    <property type="evidence" value="ECO:0007669"/>
    <property type="project" value="InterPro"/>
</dbReference>
<dbReference type="GO" id="GO:0007129">
    <property type="term" value="P:homologous chromosome pairing at meiosis"/>
    <property type="evidence" value="ECO:0007669"/>
    <property type="project" value="TreeGrafter"/>
</dbReference>
<keyword evidence="5" id="KW-0175">Coiled coil</keyword>
<keyword evidence="1" id="KW-0479">Metal-binding</keyword>
<dbReference type="OrthoDB" id="2535391at2759"/>
<evidence type="ECO:0000256" key="3">
    <source>
        <dbReference type="ARBA" id="ARBA00022833"/>
    </source>
</evidence>
<dbReference type="GO" id="GO:0000795">
    <property type="term" value="C:synaptonemal complex"/>
    <property type="evidence" value="ECO:0007669"/>
    <property type="project" value="InterPro"/>
</dbReference>
<dbReference type="InterPro" id="IPR013083">
    <property type="entry name" value="Znf_RING/FYVE/PHD"/>
</dbReference>
<dbReference type="Pfam" id="PF14634">
    <property type="entry name" value="zf-RING_5"/>
    <property type="match status" value="1"/>
</dbReference>
<dbReference type="SUPFAM" id="SSF57850">
    <property type="entry name" value="RING/U-box"/>
    <property type="match status" value="1"/>
</dbReference>
<feature type="domain" description="RING-type" evidence="6">
    <location>
        <begin position="5"/>
        <end position="35"/>
    </location>
</feature>
<dbReference type="GO" id="GO:0008270">
    <property type="term" value="F:zinc ion binding"/>
    <property type="evidence" value="ECO:0007669"/>
    <property type="project" value="UniProtKB-KW"/>
</dbReference>